<sequence>MKNLTSLLFFSFYSIILSQEIPKSGKDLKDFVPINWRIIEQVEGDLNKDKKSDIVLIIEDTNPDNLFQNENLGSSIINTNPRYLLVLFKTEKGYDLKELNKTFVPTEGDMESTCLADPIMDGGIEIKNGSLVLSLNYWMSCGSWYASTNAYTFRFQKNEFELIGFDSQEFHRASGEMNSTSINFSTKKMSITSGGNMFGEDSEGNEVKSEEKVEWKSFKIDKLKNLKDLKAPLEWEFMGNFI</sequence>
<gene>
    <name evidence="1" type="ORF">SAMN06296427_102299</name>
</gene>
<name>A0A1W1ZA28_9FLAO</name>
<accession>A0A1W1ZA28</accession>
<dbReference type="EMBL" id="FWXS01000002">
    <property type="protein sequence ID" value="SMC45254.1"/>
    <property type="molecule type" value="Genomic_DNA"/>
</dbReference>
<evidence type="ECO:0000313" key="2">
    <source>
        <dbReference type="Proteomes" id="UP000192393"/>
    </source>
</evidence>
<evidence type="ECO:0000313" key="1">
    <source>
        <dbReference type="EMBL" id="SMC45254.1"/>
    </source>
</evidence>
<proteinExistence type="predicted"/>
<dbReference type="Proteomes" id="UP000192393">
    <property type="component" value="Unassembled WGS sequence"/>
</dbReference>
<protein>
    <submittedName>
        <fullName evidence="1">Uncharacterized protein</fullName>
    </submittedName>
</protein>
<keyword evidence="2" id="KW-1185">Reference proteome</keyword>
<dbReference type="RefSeq" id="WP_084016453.1">
    <property type="nucleotide sequence ID" value="NZ_FWXS01000002.1"/>
</dbReference>
<organism evidence="1 2">
    <name type="scientific">Moheibacter sediminis</name>
    <dbReference type="NCBI Taxonomy" id="1434700"/>
    <lineage>
        <taxon>Bacteria</taxon>
        <taxon>Pseudomonadati</taxon>
        <taxon>Bacteroidota</taxon>
        <taxon>Flavobacteriia</taxon>
        <taxon>Flavobacteriales</taxon>
        <taxon>Weeksellaceae</taxon>
        <taxon>Moheibacter</taxon>
    </lineage>
</organism>
<reference evidence="1 2" key="1">
    <citation type="submission" date="2017-04" db="EMBL/GenBank/DDBJ databases">
        <authorList>
            <person name="Afonso C.L."/>
            <person name="Miller P.J."/>
            <person name="Scott M.A."/>
            <person name="Spackman E."/>
            <person name="Goraichik I."/>
            <person name="Dimitrov K.M."/>
            <person name="Suarez D.L."/>
            <person name="Swayne D.E."/>
        </authorList>
    </citation>
    <scope>NUCLEOTIDE SEQUENCE [LARGE SCALE GENOMIC DNA]</scope>
    <source>
        <strain evidence="1 2">CGMCC 1.12708</strain>
    </source>
</reference>
<dbReference type="OrthoDB" id="86940at2"/>
<dbReference type="AlphaFoldDB" id="A0A1W1ZA28"/>
<dbReference type="STRING" id="1434700.SAMN06296427_102299"/>